<dbReference type="Proteomes" id="UP000682403">
    <property type="component" value="Unassembled WGS sequence"/>
</dbReference>
<name>A0ABS5LBF5_9BACI</name>
<dbReference type="PANTHER" id="PTHR43827:SF3">
    <property type="entry name" value="NADP-DEPENDENT OXIDOREDUCTASE DOMAIN-CONTAINING PROTEIN"/>
    <property type="match status" value="1"/>
</dbReference>
<evidence type="ECO:0000259" key="4">
    <source>
        <dbReference type="Pfam" id="PF00248"/>
    </source>
</evidence>
<dbReference type="InterPro" id="IPR044500">
    <property type="entry name" value="AKR5G"/>
</dbReference>
<sequence>MVKSLQETTTLHNGVKMPWFGLGVWKVEDGNEVVSSVKAAIKAGYRSIDTAAAYKNEEGVGQAIKDSGIPREELFITTKLWNADQGYDSALKAFEDSMEKLGLDYLDLYLIHWPVEGKYKDSWKAMEKLYKDGKIKAIGVSNFQVHHLEDLMKDAEVVPMVNQIEFHPKLSQEKVRAFCKENSIQVEAWSPLMQGQLFEEPVLKEIAEKHGKSVAHVILRWDIQSGVVTIPKSVKEHRIQGNADIFDFELTQEDMEKIDALNEDKRVGPDPDNFDF</sequence>
<evidence type="ECO:0000313" key="6">
    <source>
        <dbReference type="Proteomes" id="UP000682403"/>
    </source>
</evidence>
<keyword evidence="3" id="KW-0560">Oxidoreductase</keyword>
<dbReference type="PRINTS" id="PR00069">
    <property type="entry name" value="ALDKETRDTASE"/>
</dbReference>
<comment type="caution">
    <text evidence="5">The sequence shown here is derived from an EMBL/GenBank/DDBJ whole genome shotgun (WGS) entry which is preliminary data.</text>
</comment>
<gene>
    <name evidence="5" type="ORF">J9317_04660</name>
</gene>
<feature type="domain" description="NADP-dependent oxidoreductase" evidence="4">
    <location>
        <begin position="21"/>
        <end position="263"/>
    </location>
</feature>
<dbReference type="PROSITE" id="PS00062">
    <property type="entry name" value="ALDOKETO_REDUCTASE_2"/>
    <property type="match status" value="1"/>
</dbReference>
<accession>A0ABS5LBF5</accession>
<dbReference type="PROSITE" id="PS00063">
    <property type="entry name" value="ALDOKETO_REDUCTASE_3"/>
    <property type="match status" value="1"/>
</dbReference>
<comment type="similarity">
    <text evidence="1">Belongs to the aldo/keto reductase family.</text>
</comment>
<proteinExistence type="inferred from homology"/>
<dbReference type="InterPro" id="IPR018170">
    <property type="entry name" value="Aldo/ket_reductase_CS"/>
</dbReference>
<dbReference type="SUPFAM" id="SSF51430">
    <property type="entry name" value="NAD(P)-linked oxidoreductase"/>
    <property type="match status" value="1"/>
</dbReference>
<reference evidence="5 6" key="1">
    <citation type="submission" date="2021-04" db="EMBL/GenBank/DDBJ databases">
        <title>Metabacillus sp. strain KIGAM252 whole genome sequence.</title>
        <authorList>
            <person name="Seo M.-J."/>
            <person name="Cho E.-S."/>
            <person name="Hwang C.Y."/>
            <person name="Yoon D.J."/>
        </authorList>
    </citation>
    <scope>NUCLEOTIDE SEQUENCE [LARGE SCALE GENOMIC DNA]</scope>
    <source>
        <strain evidence="5 6">KIGAM252</strain>
    </source>
</reference>
<dbReference type="RefSeq" id="WP_211556694.1">
    <property type="nucleotide sequence ID" value="NZ_JAGVRK010000001.1"/>
</dbReference>
<dbReference type="CDD" id="cd19157">
    <property type="entry name" value="AKR_AKR5G1-3"/>
    <property type="match status" value="1"/>
</dbReference>
<evidence type="ECO:0000256" key="3">
    <source>
        <dbReference type="ARBA" id="ARBA00023002"/>
    </source>
</evidence>
<evidence type="ECO:0000256" key="2">
    <source>
        <dbReference type="ARBA" id="ARBA00022857"/>
    </source>
</evidence>
<organism evidence="5 6">
    <name type="scientific">Metabacillus flavus</name>
    <dbReference type="NCBI Taxonomy" id="2823519"/>
    <lineage>
        <taxon>Bacteria</taxon>
        <taxon>Bacillati</taxon>
        <taxon>Bacillota</taxon>
        <taxon>Bacilli</taxon>
        <taxon>Bacillales</taxon>
        <taxon>Bacillaceae</taxon>
        <taxon>Metabacillus</taxon>
    </lineage>
</organism>
<evidence type="ECO:0000256" key="1">
    <source>
        <dbReference type="ARBA" id="ARBA00007905"/>
    </source>
</evidence>
<dbReference type="PROSITE" id="PS00798">
    <property type="entry name" value="ALDOKETO_REDUCTASE_1"/>
    <property type="match status" value="1"/>
</dbReference>
<keyword evidence="2" id="KW-0521">NADP</keyword>
<dbReference type="EMBL" id="JAGVRK010000001">
    <property type="protein sequence ID" value="MBS2968047.1"/>
    <property type="molecule type" value="Genomic_DNA"/>
</dbReference>
<dbReference type="Pfam" id="PF00248">
    <property type="entry name" value="Aldo_ket_red"/>
    <property type="match status" value="1"/>
</dbReference>
<dbReference type="Gene3D" id="3.20.20.100">
    <property type="entry name" value="NADP-dependent oxidoreductase domain"/>
    <property type="match status" value="1"/>
</dbReference>
<dbReference type="InterPro" id="IPR020471">
    <property type="entry name" value="AKR"/>
</dbReference>
<dbReference type="InterPro" id="IPR036812">
    <property type="entry name" value="NAD(P)_OxRdtase_dom_sf"/>
</dbReference>
<keyword evidence="6" id="KW-1185">Reference proteome</keyword>
<dbReference type="PANTHER" id="PTHR43827">
    <property type="entry name" value="2,5-DIKETO-D-GLUCONIC ACID REDUCTASE"/>
    <property type="match status" value="1"/>
</dbReference>
<protein>
    <submittedName>
        <fullName evidence="5">Aldo/keto reductase</fullName>
    </submittedName>
</protein>
<dbReference type="PIRSF" id="PIRSF000097">
    <property type="entry name" value="AKR"/>
    <property type="match status" value="1"/>
</dbReference>
<evidence type="ECO:0000313" key="5">
    <source>
        <dbReference type="EMBL" id="MBS2968047.1"/>
    </source>
</evidence>
<dbReference type="InterPro" id="IPR023210">
    <property type="entry name" value="NADP_OxRdtase_dom"/>
</dbReference>